<keyword evidence="1" id="KW-0137">Centromere</keyword>
<accession>A0A6G0WVJ9</accession>
<dbReference type="GO" id="GO:0051301">
    <property type="term" value="P:cell division"/>
    <property type="evidence" value="ECO:0007669"/>
    <property type="project" value="UniProtKB-UniRule"/>
</dbReference>
<gene>
    <name evidence="3" type="ORF">Ae201684_011138</name>
</gene>
<protein>
    <recommendedName>
        <fullName evidence="1">Kinetochore protein Spc24</fullName>
    </recommendedName>
</protein>
<proteinExistence type="inferred from homology"/>
<reference evidence="3 4" key="1">
    <citation type="submission" date="2019-07" db="EMBL/GenBank/DDBJ databases">
        <title>Genomics analysis of Aphanomyces spp. identifies a new class of oomycete effector associated with host adaptation.</title>
        <authorList>
            <person name="Gaulin E."/>
        </authorList>
    </citation>
    <scope>NUCLEOTIDE SEQUENCE [LARGE SCALE GENOMIC DNA]</scope>
    <source>
        <strain evidence="3 4">ATCC 201684</strain>
    </source>
</reference>
<comment type="similarity">
    <text evidence="1">Belongs to the SPC24 family.</text>
</comment>
<evidence type="ECO:0000256" key="1">
    <source>
        <dbReference type="RuleBase" id="RU368011"/>
    </source>
</evidence>
<evidence type="ECO:0000313" key="3">
    <source>
        <dbReference type="EMBL" id="KAF0731512.1"/>
    </source>
</evidence>
<evidence type="ECO:0000313" key="4">
    <source>
        <dbReference type="Proteomes" id="UP000481153"/>
    </source>
</evidence>
<keyword evidence="2" id="KW-0175">Coiled coil</keyword>
<dbReference type="Gene3D" id="3.30.160.570">
    <property type="entry name" value="Ncd80 complex, Spc24 subunit"/>
    <property type="match status" value="1"/>
</dbReference>
<name>A0A6G0WVJ9_9STRA</name>
<dbReference type="AlphaFoldDB" id="A0A6G0WVJ9"/>
<organism evidence="3 4">
    <name type="scientific">Aphanomyces euteiches</name>
    <dbReference type="NCBI Taxonomy" id="100861"/>
    <lineage>
        <taxon>Eukaryota</taxon>
        <taxon>Sar</taxon>
        <taxon>Stramenopiles</taxon>
        <taxon>Oomycota</taxon>
        <taxon>Saprolegniomycetes</taxon>
        <taxon>Saprolegniales</taxon>
        <taxon>Verrucalvaceae</taxon>
        <taxon>Aphanomyces</taxon>
    </lineage>
</organism>
<keyword evidence="1" id="KW-0995">Kinetochore</keyword>
<comment type="subunit">
    <text evidence="1">Component of the NDC80 complex.</text>
</comment>
<evidence type="ECO:0000256" key="2">
    <source>
        <dbReference type="SAM" id="Coils"/>
    </source>
</evidence>
<dbReference type="EMBL" id="VJMJ01000141">
    <property type="protein sequence ID" value="KAF0731512.1"/>
    <property type="molecule type" value="Genomic_DNA"/>
</dbReference>
<dbReference type="Proteomes" id="UP000481153">
    <property type="component" value="Unassembled WGS sequence"/>
</dbReference>
<keyword evidence="1" id="KW-0131">Cell cycle</keyword>
<dbReference type="Pfam" id="PF08286">
    <property type="entry name" value="Spc24"/>
    <property type="match status" value="1"/>
</dbReference>
<keyword evidence="4" id="KW-1185">Reference proteome</keyword>
<dbReference type="GO" id="GO:0000776">
    <property type="term" value="C:kinetochore"/>
    <property type="evidence" value="ECO:0007669"/>
    <property type="project" value="UniProtKB-KW"/>
</dbReference>
<comment type="function">
    <text evidence="1">Acts as a component of the essential kinetochore-associated NDC80 complex, which is required for chromosome segregation and spindle checkpoint activity.</text>
</comment>
<keyword evidence="1" id="KW-0158">Chromosome</keyword>
<comment type="caution">
    <text evidence="3">The sequence shown here is derived from an EMBL/GenBank/DDBJ whole genome shotgun (WGS) entry which is preliminary data.</text>
</comment>
<dbReference type="VEuPathDB" id="FungiDB:AeMF1_007384"/>
<dbReference type="InterPro" id="IPR013252">
    <property type="entry name" value="Ndc80_Spc24"/>
</dbReference>
<feature type="coiled-coil region" evidence="2">
    <location>
        <begin position="71"/>
        <end position="129"/>
    </location>
</feature>
<keyword evidence="1" id="KW-0539">Nucleus</keyword>
<sequence length="213" mass="24844">MDHDMEESTSAPTAAELSWEEAKGLCEEISAVFDKGLKDGQRLFQIKSKYEGLRTALNDQQKSARQTVTDMMAEIQRIQQYEDERDNSEEMLRRIQDLDRLKHELQHKLHELKEEQLVSEANIENLIAQYDLAQQRYTEECAAREKDIPRLKQTIALYASITGIKWDFASEHIAGNIHVPERKHVESFELKEPHNAFDVANELWRLIDDVHKV</sequence>
<dbReference type="GO" id="GO:0005634">
    <property type="term" value="C:nucleus"/>
    <property type="evidence" value="ECO:0007669"/>
    <property type="project" value="UniProtKB-SubCell"/>
</dbReference>
<keyword evidence="1" id="KW-0498">Mitosis</keyword>
<comment type="subcellular location">
    <subcellularLocation>
        <location evidence="1">Nucleus</location>
    </subcellularLocation>
    <subcellularLocation>
        <location evidence="1">Chromosome</location>
        <location evidence="1">Centromere</location>
        <location evidence="1">Kinetochore</location>
    </subcellularLocation>
</comment>
<keyword evidence="1" id="KW-0132">Cell division</keyword>